<comment type="caution">
    <text evidence="2">The sequence shown here is derived from an EMBL/GenBank/DDBJ whole genome shotgun (WGS) entry which is preliminary data.</text>
</comment>
<dbReference type="Pfam" id="PF07963">
    <property type="entry name" value="N_methyl"/>
    <property type="match status" value="1"/>
</dbReference>
<dbReference type="NCBIfam" id="TIGR02532">
    <property type="entry name" value="IV_pilin_GFxxxE"/>
    <property type="match status" value="1"/>
</dbReference>
<organism evidence="2 3">
    <name type="scientific">Snodgrassella alvi</name>
    <dbReference type="NCBI Taxonomy" id="1196083"/>
    <lineage>
        <taxon>Bacteria</taxon>
        <taxon>Pseudomonadati</taxon>
        <taxon>Pseudomonadota</taxon>
        <taxon>Betaproteobacteria</taxon>
        <taxon>Neisseriales</taxon>
        <taxon>Neisseriaceae</taxon>
        <taxon>Snodgrassella</taxon>
    </lineage>
</organism>
<gene>
    <name evidence="2" type="ORF">BHC48_10195</name>
</gene>
<sequence length="296" mass="32557">MKKAYHGQINQGKTTNKFASDLVTTLSKQSGFSLVEVMVASIISIIILLAASSTFLTTYKLKEQVKTRISYEQDVRNTANLLRSDARQLGNFSCMSPPTASDLNNIFNGSFTDTNNKQFLSTSFVNTSIGVTPTIGNQPLVITYINEKYASNLVATDCYKNIQQLRQHVDAAVYVVGTTNSDAEPGLYRVNYSRGTWSAPQLLVSNVSDIQYNFHYDGHNAVPNTNLSCPPPTMQASSPAKHVENPERNQLDFNFAQPPVLITATLSITQNGETVNYAINAMVRQGEVCVNNQVQP</sequence>
<keyword evidence="1" id="KW-0812">Transmembrane</keyword>
<reference evidence="2 3" key="1">
    <citation type="journal article" date="2017" name="MBio">
        <title>Type VI secretion-mediated competition in the bee gut microbiome.</title>
        <authorList>
            <person name="Steele M.I."/>
            <person name="Kwong W.K."/>
            <person name="Powell J.E."/>
            <person name="Whiteley M."/>
            <person name="Moran N.A."/>
        </authorList>
    </citation>
    <scope>NUCLEOTIDE SEQUENCE [LARGE SCALE GENOMIC DNA]</scope>
    <source>
        <strain evidence="2 3">Occ4-2</strain>
    </source>
</reference>
<feature type="transmembrane region" description="Helical" evidence="1">
    <location>
        <begin position="37"/>
        <end position="59"/>
    </location>
</feature>
<dbReference type="EMBL" id="MEIQ01000053">
    <property type="protein sequence ID" value="PIT48099.1"/>
    <property type="molecule type" value="Genomic_DNA"/>
</dbReference>
<keyword evidence="1" id="KW-0472">Membrane</keyword>
<evidence type="ECO:0000313" key="2">
    <source>
        <dbReference type="EMBL" id="PIT48099.1"/>
    </source>
</evidence>
<accession>A0A2N9XIE4</accession>
<keyword evidence="1" id="KW-1133">Transmembrane helix</keyword>
<evidence type="ECO:0000313" key="3">
    <source>
        <dbReference type="Proteomes" id="UP000231484"/>
    </source>
</evidence>
<evidence type="ECO:0000256" key="1">
    <source>
        <dbReference type="SAM" id="Phobius"/>
    </source>
</evidence>
<proteinExistence type="predicted"/>
<name>A0A2N9XIE4_9NEIS</name>
<evidence type="ECO:0008006" key="4">
    <source>
        <dbReference type="Google" id="ProtNLM"/>
    </source>
</evidence>
<dbReference type="PROSITE" id="PS00409">
    <property type="entry name" value="PROKAR_NTER_METHYL"/>
    <property type="match status" value="1"/>
</dbReference>
<dbReference type="AlphaFoldDB" id="A0A2N9XIE4"/>
<dbReference type="InterPro" id="IPR012902">
    <property type="entry name" value="N_methyl_site"/>
</dbReference>
<protein>
    <recommendedName>
        <fullName evidence="4">Prepilin-type N-terminal cleavage/methylation domain-containing protein</fullName>
    </recommendedName>
</protein>
<dbReference type="Proteomes" id="UP000231484">
    <property type="component" value="Unassembled WGS sequence"/>
</dbReference>